<feature type="transmembrane region" description="Helical" evidence="2">
    <location>
        <begin position="323"/>
        <end position="343"/>
    </location>
</feature>
<evidence type="ECO:0000256" key="1">
    <source>
        <dbReference type="SAM" id="MobiDB-lite"/>
    </source>
</evidence>
<reference evidence="4 5" key="1">
    <citation type="submission" date="2019-02" db="EMBL/GenBank/DDBJ databases">
        <title>Deep-cultivation of Planctomycetes and their phenomic and genomic characterization uncovers novel biology.</title>
        <authorList>
            <person name="Wiegand S."/>
            <person name="Jogler M."/>
            <person name="Boedeker C."/>
            <person name="Pinto D."/>
            <person name="Vollmers J."/>
            <person name="Rivas-Marin E."/>
            <person name="Kohn T."/>
            <person name="Peeters S.H."/>
            <person name="Heuer A."/>
            <person name="Rast P."/>
            <person name="Oberbeckmann S."/>
            <person name="Bunk B."/>
            <person name="Jeske O."/>
            <person name="Meyerdierks A."/>
            <person name="Storesund J.E."/>
            <person name="Kallscheuer N."/>
            <person name="Luecker S."/>
            <person name="Lage O.M."/>
            <person name="Pohl T."/>
            <person name="Merkel B.J."/>
            <person name="Hornburger P."/>
            <person name="Mueller R.-W."/>
            <person name="Bruemmer F."/>
            <person name="Labrenz M."/>
            <person name="Spormann A.M."/>
            <person name="Op den Camp H."/>
            <person name="Overmann J."/>
            <person name="Amann R."/>
            <person name="Jetten M.S.M."/>
            <person name="Mascher T."/>
            <person name="Medema M.H."/>
            <person name="Devos D.P."/>
            <person name="Kaster A.-K."/>
            <person name="Ovreas L."/>
            <person name="Rohde M."/>
            <person name="Galperin M.Y."/>
            <person name="Jogler C."/>
        </authorList>
    </citation>
    <scope>NUCLEOTIDE SEQUENCE [LARGE SCALE GENOMIC DNA]</scope>
    <source>
        <strain evidence="4 5">FF011L</strain>
    </source>
</reference>
<sequence>MLPKRPQYRPFLTGTIAAFMIAGWFAGPAFSQGRESSAMRGNFSQTYRFLRGIESDKGYLFIDGTFIEAPYQIEFQTDGFSVNGKNYLAEDFNLQADEVRNPQHRRRPGIRGGRSQESARQTTLSTLASQLQMLRSGVVVLLAKNASPTFTPPGIASFELIELLASDDPDAINNLAFGGLIHSEMNREAWRQAVSGLQISAAFLEHARIQLAEHRALLLSNQQQVTANQWTARLQYPLTIFAFFLVVAALGHLMTNAEQMIAGVNLSTVPSDGLPTIKRTTIVLLTILSLMSLLDLVWTLLAHQSGTMRELNPLGNELVHSPVQLFLFKTMATGTAVGLLYWLRETPLARRATWWSCLVLTLLTARWLTFNSMFA</sequence>
<evidence type="ECO:0000313" key="4">
    <source>
        <dbReference type="EMBL" id="QDS91502.1"/>
    </source>
</evidence>
<keyword evidence="2" id="KW-0472">Membrane</keyword>
<evidence type="ECO:0000313" key="5">
    <source>
        <dbReference type="Proteomes" id="UP000320672"/>
    </source>
</evidence>
<dbReference type="Pfam" id="PF18902">
    <property type="entry name" value="DUF5658"/>
    <property type="match status" value="1"/>
</dbReference>
<keyword evidence="2" id="KW-1133">Transmembrane helix</keyword>
<dbReference type="AlphaFoldDB" id="A0A517M9E6"/>
<protein>
    <recommendedName>
        <fullName evidence="3">DUF5658 domain-containing protein</fullName>
    </recommendedName>
</protein>
<evidence type="ECO:0000259" key="3">
    <source>
        <dbReference type="Pfam" id="PF18902"/>
    </source>
</evidence>
<dbReference type="InterPro" id="IPR043717">
    <property type="entry name" value="DUF5658"/>
</dbReference>
<proteinExistence type="predicted"/>
<dbReference type="EMBL" id="CP036262">
    <property type="protein sequence ID" value="QDS91502.1"/>
    <property type="molecule type" value="Genomic_DNA"/>
</dbReference>
<organism evidence="4 5">
    <name type="scientific">Roseimaritima multifibrata</name>
    <dbReference type="NCBI Taxonomy" id="1930274"/>
    <lineage>
        <taxon>Bacteria</taxon>
        <taxon>Pseudomonadati</taxon>
        <taxon>Planctomycetota</taxon>
        <taxon>Planctomycetia</taxon>
        <taxon>Pirellulales</taxon>
        <taxon>Pirellulaceae</taxon>
        <taxon>Roseimaritima</taxon>
    </lineage>
</organism>
<dbReference type="KEGG" id="rml:FF011L_02320"/>
<dbReference type="OrthoDB" id="278234at2"/>
<feature type="transmembrane region" description="Helical" evidence="2">
    <location>
        <begin position="282"/>
        <end position="303"/>
    </location>
</feature>
<keyword evidence="5" id="KW-1185">Reference proteome</keyword>
<dbReference type="RefSeq" id="WP_145349555.1">
    <property type="nucleotide sequence ID" value="NZ_CP036262.1"/>
</dbReference>
<feature type="transmembrane region" description="Helical" evidence="2">
    <location>
        <begin position="234"/>
        <end position="253"/>
    </location>
</feature>
<feature type="domain" description="DUF5658" evidence="3">
    <location>
        <begin position="287"/>
        <end position="361"/>
    </location>
</feature>
<accession>A0A517M9E6</accession>
<dbReference type="Proteomes" id="UP000320672">
    <property type="component" value="Chromosome"/>
</dbReference>
<feature type="transmembrane region" description="Helical" evidence="2">
    <location>
        <begin position="352"/>
        <end position="370"/>
    </location>
</feature>
<name>A0A517M9E6_9BACT</name>
<evidence type="ECO:0000256" key="2">
    <source>
        <dbReference type="SAM" id="Phobius"/>
    </source>
</evidence>
<gene>
    <name evidence="4" type="ORF">FF011L_02320</name>
</gene>
<keyword evidence="2" id="KW-0812">Transmembrane</keyword>
<feature type="region of interest" description="Disordered" evidence="1">
    <location>
        <begin position="99"/>
        <end position="119"/>
    </location>
</feature>